<proteinExistence type="predicted"/>
<evidence type="ECO:0000313" key="2">
    <source>
        <dbReference type="EMBL" id="KAK4100740.1"/>
    </source>
</evidence>
<feature type="region of interest" description="Disordered" evidence="1">
    <location>
        <begin position="103"/>
        <end position="156"/>
    </location>
</feature>
<gene>
    <name evidence="2" type="ORF">N658DRAFT_94428</name>
</gene>
<evidence type="ECO:0000256" key="1">
    <source>
        <dbReference type="SAM" id="MobiDB-lite"/>
    </source>
</evidence>
<organism evidence="2 3">
    <name type="scientific">Parathielavia hyrcaniae</name>
    <dbReference type="NCBI Taxonomy" id="113614"/>
    <lineage>
        <taxon>Eukaryota</taxon>
        <taxon>Fungi</taxon>
        <taxon>Dikarya</taxon>
        <taxon>Ascomycota</taxon>
        <taxon>Pezizomycotina</taxon>
        <taxon>Sordariomycetes</taxon>
        <taxon>Sordariomycetidae</taxon>
        <taxon>Sordariales</taxon>
        <taxon>Chaetomiaceae</taxon>
        <taxon>Parathielavia</taxon>
    </lineage>
</organism>
<evidence type="ECO:0000313" key="3">
    <source>
        <dbReference type="Proteomes" id="UP001305647"/>
    </source>
</evidence>
<comment type="caution">
    <text evidence="2">The sequence shown here is derived from an EMBL/GenBank/DDBJ whole genome shotgun (WGS) entry which is preliminary data.</text>
</comment>
<dbReference type="EMBL" id="MU863639">
    <property type="protein sequence ID" value="KAK4100740.1"/>
    <property type="molecule type" value="Genomic_DNA"/>
</dbReference>
<keyword evidence="3" id="KW-1185">Reference proteome</keyword>
<reference evidence="2" key="1">
    <citation type="journal article" date="2023" name="Mol. Phylogenet. Evol.">
        <title>Genome-scale phylogeny and comparative genomics of the fungal order Sordariales.</title>
        <authorList>
            <person name="Hensen N."/>
            <person name="Bonometti L."/>
            <person name="Westerberg I."/>
            <person name="Brannstrom I.O."/>
            <person name="Guillou S."/>
            <person name="Cros-Aarteil S."/>
            <person name="Calhoun S."/>
            <person name="Haridas S."/>
            <person name="Kuo A."/>
            <person name="Mondo S."/>
            <person name="Pangilinan J."/>
            <person name="Riley R."/>
            <person name="LaButti K."/>
            <person name="Andreopoulos B."/>
            <person name="Lipzen A."/>
            <person name="Chen C."/>
            <person name="Yan M."/>
            <person name="Daum C."/>
            <person name="Ng V."/>
            <person name="Clum A."/>
            <person name="Steindorff A."/>
            <person name="Ohm R.A."/>
            <person name="Martin F."/>
            <person name="Silar P."/>
            <person name="Natvig D.O."/>
            <person name="Lalanne C."/>
            <person name="Gautier V."/>
            <person name="Ament-Velasquez S.L."/>
            <person name="Kruys A."/>
            <person name="Hutchinson M.I."/>
            <person name="Powell A.J."/>
            <person name="Barry K."/>
            <person name="Miller A.N."/>
            <person name="Grigoriev I.V."/>
            <person name="Debuchy R."/>
            <person name="Gladieux P."/>
            <person name="Hiltunen Thoren M."/>
            <person name="Johannesson H."/>
        </authorList>
    </citation>
    <scope>NUCLEOTIDE SEQUENCE</scope>
    <source>
        <strain evidence="2">CBS 757.83</strain>
    </source>
</reference>
<name>A0AAN6PZC3_9PEZI</name>
<dbReference type="AlphaFoldDB" id="A0AAN6PZC3"/>
<sequence length="206" mass="22930">MCSPLECADRPSLLQSQQASPRRAAAPWLLLAMPNETFVRISSHQRLGNRGKWEWKMLMIELLFQLPSCQVTKNTLRLANTTRIVGFPPSDFRFLGRNLHPCHQPRMTTSSSDKGQPNHAKPDLSAQAREMEAGSFTSPPDSRVWRRPPGDRGVSGHLVDQVVPVLYNCDQPPRRELVTAPSPMVRVSAEYWLAMAACSSGTNGLA</sequence>
<protein>
    <submittedName>
        <fullName evidence="2">Uncharacterized protein</fullName>
    </submittedName>
</protein>
<accession>A0AAN6PZC3</accession>
<feature type="compositionally biased region" description="Polar residues" evidence="1">
    <location>
        <begin position="106"/>
        <end position="115"/>
    </location>
</feature>
<dbReference type="Proteomes" id="UP001305647">
    <property type="component" value="Unassembled WGS sequence"/>
</dbReference>
<reference evidence="2" key="2">
    <citation type="submission" date="2023-05" db="EMBL/GenBank/DDBJ databases">
        <authorList>
            <consortium name="Lawrence Berkeley National Laboratory"/>
            <person name="Steindorff A."/>
            <person name="Hensen N."/>
            <person name="Bonometti L."/>
            <person name="Westerberg I."/>
            <person name="Brannstrom I.O."/>
            <person name="Guillou S."/>
            <person name="Cros-Aarteil S."/>
            <person name="Calhoun S."/>
            <person name="Haridas S."/>
            <person name="Kuo A."/>
            <person name="Mondo S."/>
            <person name="Pangilinan J."/>
            <person name="Riley R."/>
            <person name="Labutti K."/>
            <person name="Andreopoulos B."/>
            <person name="Lipzen A."/>
            <person name="Chen C."/>
            <person name="Yanf M."/>
            <person name="Daum C."/>
            <person name="Ng V."/>
            <person name="Clum A."/>
            <person name="Ohm R."/>
            <person name="Martin F."/>
            <person name="Silar P."/>
            <person name="Natvig D."/>
            <person name="Lalanne C."/>
            <person name="Gautier V."/>
            <person name="Ament-Velasquez S.L."/>
            <person name="Kruys A."/>
            <person name="Hutchinson M.I."/>
            <person name="Powell A.J."/>
            <person name="Barry K."/>
            <person name="Miller A.N."/>
            <person name="Grigoriev I.V."/>
            <person name="Debuchy R."/>
            <person name="Gladieux P."/>
            <person name="Thoren M.H."/>
            <person name="Johannesson H."/>
        </authorList>
    </citation>
    <scope>NUCLEOTIDE SEQUENCE</scope>
    <source>
        <strain evidence="2">CBS 757.83</strain>
    </source>
</reference>